<evidence type="ECO:0000313" key="1">
    <source>
        <dbReference type="EMBL" id="KIJ13005.1"/>
    </source>
</evidence>
<dbReference type="Proteomes" id="UP000053647">
    <property type="component" value="Unassembled WGS sequence"/>
</dbReference>
<evidence type="ECO:0000313" key="2">
    <source>
        <dbReference type="Proteomes" id="UP000053647"/>
    </source>
</evidence>
<name>A0A0C9TBN9_PAXIN</name>
<sequence length="65" mass="7511">EIANILNINPETLWLYRHKHGIAKCYSNISNDELNSLVKSFKTAKPDSGFQYLMGFLRQQGLRVQ</sequence>
<dbReference type="HOGENOM" id="CLU_199240_0_0_1"/>
<organism evidence="1 2">
    <name type="scientific">Paxillus involutus ATCC 200175</name>
    <dbReference type="NCBI Taxonomy" id="664439"/>
    <lineage>
        <taxon>Eukaryota</taxon>
        <taxon>Fungi</taxon>
        <taxon>Dikarya</taxon>
        <taxon>Basidiomycota</taxon>
        <taxon>Agaricomycotina</taxon>
        <taxon>Agaricomycetes</taxon>
        <taxon>Agaricomycetidae</taxon>
        <taxon>Boletales</taxon>
        <taxon>Paxilineae</taxon>
        <taxon>Paxillaceae</taxon>
        <taxon>Paxillus</taxon>
    </lineage>
</organism>
<gene>
    <name evidence="1" type="ORF">PAXINDRAFT_36489</name>
</gene>
<feature type="non-terminal residue" evidence="1">
    <location>
        <position position="1"/>
    </location>
</feature>
<reference evidence="2" key="2">
    <citation type="submission" date="2015-01" db="EMBL/GenBank/DDBJ databases">
        <title>Evolutionary Origins and Diversification of the Mycorrhizal Mutualists.</title>
        <authorList>
            <consortium name="DOE Joint Genome Institute"/>
            <consortium name="Mycorrhizal Genomics Consortium"/>
            <person name="Kohler A."/>
            <person name="Kuo A."/>
            <person name="Nagy L.G."/>
            <person name="Floudas D."/>
            <person name="Copeland A."/>
            <person name="Barry K.W."/>
            <person name="Cichocki N."/>
            <person name="Veneault-Fourrey C."/>
            <person name="LaButti K."/>
            <person name="Lindquist E.A."/>
            <person name="Lipzen A."/>
            <person name="Lundell T."/>
            <person name="Morin E."/>
            <person name="Murat C."/>
            <person name="Riley R."/>
            <person name="Ohm R."/>
            <person name="Sun H."/>
            <person name="Tunlid A."/>
            <person name="Henrissat B."/>
            <person name="Grigoriev I.V."/>
            <person name="Hibbett D.S."/>
            <person name="Martin F."/>
        </authorList>
    </citation>
    <scope>NUCLEOTIDE SEQUENCE [LARGE SCALE GENOMIC DNA]</scope>
    <source>
        <strain evidence="2">ATCC 200175</strain>
    </source>
</reference>
<dbReference type="OrthoDB" id="2686689at2759"/>
<reference evidence="1 2" key="1">
    <citation type="submission" date="2014-06" db="EMBL/GenBank/DDBJ databases">
        <authorList>
            <consortium name="DOE Joint Genome Institute"/>
            <person name="Kuo A."/>
            <person name="Kohler A."/>
            <person name="Nagy L.G."/>
            <person name="Floudas D."/>
            <person name="Copeland A."/>
            <person name="Barry K.W."/>
            <person name="Cichocki N."/>
            <person name="Veneault-Fourrey C."/>
            <person name="LaButti K."/>
            <person name="Lindquist E.A."/>
            <person name="Lipzen A."/>
            <person name="Lundell T."/>
            <person name="Morin E."/>
            <person name="Murat C."/>
            <person name="Sun H."/>
            <person name="Tunlid A."/>
            <person name="Henrissat B."/>
            <person name="Grigoriev I.V."/>
            <person name="Hibbett D.S."/>
            <person name="Martin F."/>
            <person name="Nordberg H.P."/>
            <person name="Cantor M.N."/>
            <person name="Hua S.X."/>
        </authorList>
    </citation>
    <scope>NUCLEOTIDE SEQUENCE [LARGE SCALE GENOMIC DNA]</scope>
    <source>
        <strain evidence="1 2">ATCC 200175</strain>
    </source>
</reference>
<accession>A0A0C9TBN9</accession>
<dbReference type="EMBL" id="KN819357">
    <property type="protein sequence ID" value="KIJ13005.1"/>
    <property type="molecule type" value="Genomic_DNA"/>
</dbReference>
<keyword evidence="2" id="KW-1185">Reference proteome</keyword>
<proteinExistence type="predicted"/>
<dbReference type="AlphaFoldDB" id="A0A0C9TBN9"/>
<feature type="non-terminal residue" evidence="1">
    <location>
        <position position="65"/>
    </location>
</feature>
<protein>
    <submittedName>
        <fullName evidence="1">Uncharacterized protein</fullName>
    </submittedName>
</protein>